<feature type="non-terminal residue" evidence="1">
    <location>
        <position position="155"/>
    </location>
</feature>
<accession>A0A9N9P4G5</accession>
<evidence type="ECO:0000313" key="2">
    <source>
        <dbReference type="Proteomes" id="UP000789405"/>
    </source>
</evidence>
<feature type="non-terminal residue" evidence="1">
    <location>
        <position position="1"/>
    </location>
</feature>
<dbReference type="AlphaFoldDB" id="A0A9N9P4G5"/>
<keyword evidence="2" id="KW-1185">Reference proteome</keyword>
<reference evidence="1" key="1">
    <citation type="submission" date="2021-06" db="EMBL/GenBank/DDBJ databases">
        <authorList>
            <person name="Kallberg Y."/>
            <person name="Tangrot J."/>
            <person name="Rosling A."/>
        </authorList>
    </citation>
    <scope>NUCLEOTIDE SEQUENCE</scope>
    <source>
        <strain evidence="1">MA453B</strain>
    </source>
</reference>
<dbReference type="Proteomes" id="UP000789405">
    <property type="component" value="Unassembled WGS sequence"/>
</dbReference>
<protein>
    <submittedName>
        <fullName evidence="1">5734_t:CDS:1</fullName>
    </submittedName>
</protein>
<name>A0A9N9P4G5_9GLOM</name>
<organism evidence="1 2">
    <name type="scientific">Dentiscutata erythropus</name>
    <dbReference type="NCBI Taxonomy" id="1348616"/>
    <lineage>
        <taxon>Eukaryota</taxon>
        <taxon>Fungi</taxon>
        <taxon>Fungi incertae sedis</taxon>
        <taxon>Mucoromycota</taxon>
        <taxon>Glomeromycotina</taxon>
        <taxon>Glomeromycetes</taxon>
        <taxon>Diversisporales</taxon>
        <taxon>Gigasporaceae</taxon>
        <taxon>Dentiscutata</taxon>
    </lineage>
</organism>
<evidence type="ECO:0000313" key="1">
    <source>
        <dbReference type="EMBL" id="CAG8783908.1"/>
    </source>
</evidence>
<gene>
    <name evidence="1" type="ORF">DERYTH_LOCUS20008</name>
</gene>
<dbReference type="OrthoDB" id="2360190at2759"/>
<dbReference type="EMBL" id="CAJVPY010022875">
    <property type="protein sequence ID" value="CAG8783908.1"/>
    <property type="molecule type" value="Genomic_DNA"/>
</dbReference>
<proteinExistence type="predicted"/>
<sequence length="155" mass="18003">FIEVSTKQKRVLISGITKYEICQKLSKPNPPKQKDLELNIIYLLKQFQIYGKRYPLIEKVMKKWLQYAFAQQLTLTDEIFIEKTKRFASNIADSVLIQQICNEDNNENVQSNTDDNYSSEPPKVFSLQETNFAKNLVSFLLQQDDGFGVSVQDLK</sequence>
<comment type="caution">
    <text evidence="1">The sequence shown here is derived from an EMBL/GenBank/DDBJ whole genome shotgun (WGS) entry which is preliminary data.</text>
</comment>